<name>A0A6A0ACD9_HAELA</name>
<evidence type="ECO:0000256" key="1">
    <source>
        <dbReference type="SAM" id="MobiDB-lite"/>
    </source>
</evidence>
<evidence type="ECO:0000313" key="2">
    <source>
        <dbReference type="EMBL" id="GFH30426.1"/>
    </source>
</evidence>
<dbReference type="Proteomes" id="UP000485058">
    <property type="component" value="Unassembled WGS sequence"/>
</dbReference>
<comment type="caution">
    <text evidence="2">The sequence shown here is derived from an EMBL/GenBank/DDBJ whole genome shotgun (WGS) entry which is preliminary data.</text>
</comment>
<reference evidence="2 3" key="1">
    <citation type="submission" date="2020-02" db="EMBL/GenBank/DDBJ databases">
        <title>Draft genome sequence of Haematococcus lacustris strain NIES-144.</title>
        <authorList>
            <person name="Morimoto D."/>
            <person name="Nakagawa S."/>
            <person name="Yoshida T."/>
            <person name="Sawayama S."/>
        </authorList>
    </citation>
    <scope>NUCLEOTIDE SEQUENCE [LARGE SCALE GENOMIC DNA]</scope>
    <source>
        <strain evidence="2 3">NIES-144</strain>
    </source>
</reference>
<organism evidence="2 3">
    <name type="scientific">Haematococcus lacustris</name>
    <name type="common">Green alga</name>
    <name type="synonym">Haematococcus pluvialis</name>
    <dbReference type="NCBI Taxonomy" id="44745"/>
    <lineage>
        <taxon>Eukaryota</taxon>
        <taxon>Viridiplantae</taxon>
        <taxon>Chlorophyta</taxon>
        <taxon>core chlorophytes</taxon>
        <taxon>Chlorophyceae</taxon>
        <taxon>CS clade</taxon>
        <taxon>Chlamydomonadales</taxon>
        <taxon>Haematococcaceae</taxon>
        <taxon>Haematococcus</taxon>
    </lineage>
</organism>
<feature type="region of interest" description="Disordered" evidence="1">
    <location>
        <begin position="90"/>
        <end position="124"/>
    </location>
</feature>
<dbReference type="EMBL" id="BLLF01004897">
    <property type="protein sequence ID" value="GFH30426.1"/>
    <property type="molecule type" value="Genomic_DNA"/>
</dbReference>
<protein>
    <submittedName>
        <fullName evidence="2">Uncharacterized protein</fullName>
    </submittedName>
</protein>
<keyword evidence="3" id="KW-1185">Reference proteome</keyword>
<feature type="non-terminal residue" evidence="2">
    <location>
        <position position="124"/>
    </location>
</feature>
<evidence type="ECO:0000313" key="3">
    <source>
        <dbReference type="Proteomes" id="UP000485058"/>
    </source>
</evidence>
<proteinExistence type="predicted"/>
<dbReference type="AlphaFoldDB" id="A0A6A0ACD9"/>
<sequence length="124" mass="12267">MQPLMPTWTTAAETAACSQAKLASSQRKLLGLPPVAPGLSPLATYSGGRAPGSALTTPEQLRGVLDAFAQDVAAQAPSSAGQGLAFGQGLFAGSSDTLQPDQAGGAAYAAAQEQQGGQGKALDP</sequence>
<gene>
    <name evidence="2" type="ORF">HaLaN_29282</name>
</gene>
<feature type="compositionally biased region" description="Low complexity" evidence="1">
    <location>
        <begin position="102"/>
        <end position="115"/>
    </location>
</feature>
<accession>A0A6A0ACD9</accession>